<dbReference type="AlphaFoldDB" id="A0A4Q7VCB3"/>
<keyword evidence="3" id="KW-1185">Reference proteome</keyword>
<comment type="caution">
    <text evidence="2">The sequence shown here is derived from an EMBL/GenBank/DDBJ whole genome shotgun (WGS) entry which is preliminary data.</text>
</comment>
<protein>
    <submittedName>
        <fullName evidence="2">Uncharacterized protein</fullName>
    </submittedName>
</protein>
<accession>A0A4Q7VCB3</accession>
<dbReference type="RefSeq" id="WP_207224479.1">
    <property type="nucleotide sequence ID" value="NZ_SHKN01000002.1"/>
</dbReference>
<evidence type="ECO:0000313" key="3">
    <source>
        <dbReference type="Proteomes" id="UP000293562"/>
    </source>
</evidence>
<evidence type="ECO:0000256" key="1">
    <source>
        <dbReference type="SAM" id="Coils"/>
    </source>
</evidence>
<reference evidence="2 3" key="1">
    <citation type="submission" date="2019-02" db="EMBL/GenBank/DDBJ databases">
        <title>Genomic Encyclopedia of Type Strains, Phase IV (KMG-IV): sequencing the most valuable type-strain genomes for metagenomic binning, comparative biology and taxonomic classification.</title>
        <authorList>
            <person name="Goeker M."/>
        </authorList>
    </citation>
    <scope>NUCLEOTIDE SEQUENCE [LARGE SCALE GENOMIC DNA]</scope>
    <source>
        <strain evidence="2 3">DSM 28825</strain>
    </source>
</reference>
<organism evidence="2 3">
    <name type="scientific">Ancylomarina subtilis</name>
    <dbReference type="NCBI Taxonomy" id="1639035"/>
    <lineage>
        <taxon>Bacteria</taxon>
        <taxon>Pseudomonadati</taxon>
        <taxon>Bacteroidota</taxon>
        <taxon>Bacteroidia</taxon>
        <taxon>Marinilabiliales</taxon>
        <taxon>Marinifilaceae</taxon>
        <taxon>Ancylomarina</taxon>
    </lineage>
</organism>
<keyword evidence="1" id="KW-0175">Coiled coil</keyword>
<evidence type="ECO:0000313" key="2">
    <source>
        <dbReference type="EMBL" id="RZT93504.1"/>
    </source>
</evidence>
<feature type="coiled-coil region" evidence="1">
    <location>
        <begin position="26"/>
        <end position="57"/>
    </location>
</feature>
<proteinExistence type="predicted"/>
<gene>
    <name evidence="2" type="ORF">EV201_2674</name>
</gene>
<dbReference type="EMBL" id="SHKN01000002">
    <property type="protein sequence ID" value="RZT93504.1"/>
    <property type="molecule type" value="Genomic_DNA"/>
</dbReference>
<sequence length="228" mass="26567">MMNILNTKSAILQTIREKSILKQLVYKNTSEVFDELKRVLENLVEEYNNELEDEQDAVKLEYVDRGKSEAQIRVASDILVFSMYSNVFQFDRDHAVWQKDYVKQKPDNAYSGIINIYNFLSDSFKYNRSEDLGYLVARIFINQEKHYIVEGKRQMGLLEHDLSQSISDENSLRKIVETAINYSLNFDLLVPPYDDVKILAVADIEEKIQNANIKTGKRLGFQFKSDDV</sequence>
<name>A0A4Q7VCB3_9BACT</name>
<dbReference type="Proteomes" id="UP000293562">
    <property type="component" value="Unassembled WGS sequence"/>
</dbReference>